<protein>
    <submittedName>
        <fullName evidence="1">Uncharacterized protein</fullName>
    </submittedName>
</protein>
<keyword evidence="2" id="KW-1185">Reference proteome</keyword>
<dbReference type="Proteomes" id="UP001227268">
    <property type="component" value="Unassembled WGS sequence"/>
</dbReference>
<accession>A0ACC2WBB6</accession>
<dbReference type="EMBL" id="JASBWT010000001">
    <property type="protein sequence ID" value="KAJ9108696.1"/>
    <property type="molecule type" value="Genomic_DNA"/>
</dbReference>
<gene>
    <name evidence="1" type="ORF">QFC21_000016</name>
</gene>
<evidence type="ECO:0000313" key="1">
    <source>
        <dbReference type="EMBL" id="KAJ9108696.1"/>
    </source>
</evidence>
<evidence type="ECO:0000313" key="2">
    <source>
        <dbReference type="Proteomes" id="UP001227268"/>
    </source>
</evidence>
<reference evidence="1" key="1">
    <citation type="submission" date="2023-04" db="EMBL/GenBank/DDBJ databases">
        <title>Draft Genome sequencing of Naganishia species isolated from polar environments using Oxford Nanopore Technology.</title>
        <authorList>
            <person name="Leo P."/>
            <person name="Venkateswaran K."/>
        </authorList>
    </citation>
    <scope>NUCLEOTIDE SEQUENCE</scope>
    <source>
        <strain evidence="1">MNA-CCFEE 5423</strain>
    </source>
</reference>
<proteinExistence type="predicted"/>
<name>A0ACC2WBB6_9TREE</name>
<comment type="caution">
    <text evidence="1">The sequence shown here is derived from an EMBL/GenBank/DDBJ whole genome shotgun (WGS) entry which is preliminary data.</text>
</comment>
<organism evidence="1 2">
    <name type="scientific">Naganishia friedmannii</name>
    <dbReference type="NCBI Taxonomy" id="89922"/>
    <lineage>
        <taxon>Eukaryota</taxon>
        <taxon>Fungi</taxon>
        <taxon>Dikarya</taxon>
        <taxon>Basidiomycota</taxon>
        <taxon>Agaricomycotina</taxon>
        <taxon>Tremellomycetes</taxon>
        <taxon>Filobasidiales</taxon>
        <taxon>Filobasidiaceae</taxon>
        <taxon>Naganishia</taxon>
    </lineage>
</organism>
<sequence length="90" mass="9678">MRDLPSHTGIVIGTPIQAAFYTAAGNDIANWRGSQYGFYFVIGCIALAMVLVLICLPARKPNSEEPPDVLVEATEREASASLVQEKGVEV</sequence>